<dbReference type="SUPFAM" id="SSF56935">
    <property type="entry name" value="Porins"/>
    <property type="match status" value="1"/>
</dbReference>
<keyword evidence="2 11" id="KW-0813">Transport</keyword>
<evidence type="ECO:0000256" key="9">
    <source>
        <dbReference type="ARBA" id="ARBA00023136"/>
    </source>
</evidence>
<dbReference type="PANTHER" id="PTHR32552">
    <property type="entry name" value="FERRICHROME IRON RECEPTOR-RELATED"/>
    <property type="match status" value="1"/>
</dbReference>
<protein>
    <recommendedName>
        <fullName evidence="12">TonB-dependent receptor plug domain-containing protein</fullName>
    </recommendedName>
</protein>
<dbReference type="GO" id="GO:0009279">
    <property type="term" value="C:cell outer membrane"/>
    <property type="evidence" value="ECO:0007669"/>
    <property type="project" value="UniProtKB-SubCell"/>
</dbReference>
<evidence type="ECO:0000256" key="2">
    <source>
        <dbReference type="ARBA" id="ARBA00022448"/>
    </source>
</evidence>
<keyword evidence="5 11" id="KW-0812">Transmembrane</keyword>
<organism evidence="13 14">
    <name type="scientific">Sphingobium baderi</name>
    <dbReference type="NCBI Taxonomy" id="1332080"/>
    <lineage>
        <taxon>Bacteria</taxon>
        <taxon>Pseudomonadati</taxon>
        <taxon>Pseudomonadota</taxon>
        <taxon>Alphaproteobacteria</taxon>
        <taxon>Sphingomonadales</taxon>
        <taxon>Sphingomonadaceae</taxon>
        <taxon>Sphingobium</taxon>
    </lineage>
</organism>
<proteinExistence type="inferred from homology"/>
<evidence type="ECO:0000259" key="12">
    <source>
        <dbReference type="Pfam" id="PF07715"/>
    </source>
</evidence>
<evidence type="ECO:0000256" key="5">
    <source>
        <dbReference type="ARBA" id="ARBA00022692"/>
    </source>
</evidence>
<reference evidence="13 14" key="1">
    <citation type="submission" date="2015-11" db="EMBL/GenBank/DDBJ databases">
        <title>A Two-component Flavoprotein Monooxygenase System MeaXY Responsible for para-Hydroxylation of 2-Methyl-6-ethylaniline and 2,6-Diethylaniline in Sphingobium baderi DE-13.</title>
        <authorList>
            <person name="Cheng M."/>
            <person name="Meng Q."/>
            <person name="Yang Y."/>
            <person name="Chu C."/>
            <person name="Yan X."/>
            <person name="He J."/>
            <person name="Li S."/>
        </authorList>
    </citation>
    <scope>NUCLEOTIDE SEQUENCE [LARGE SCALE GENOMIC DNA]</scope>
    <source>
        <strain evidence="13 14">DE-13</strain>
    </source>
</reference>
<dbReference type="Pfam" id="PF07715">
    <property type="entry name" value="Plug"/>
    <property type="match status" value="1"/>
</dbReference>
<comment type="similarity">
    <text evidence="11">Belongs to the TonB-dependent receptor family.</text>
</comment>
<gene>
    <name evidence="13" type="ORF">ATN00_19860</name>
</gene>
<comment type="subcellular location">
    <subcellularLocation>
        <location evidence="1 11">Cell outer membrane</location>
        <topology evidence="1 11">Multi-pass membrane protein</topology>
    </subcellularLocation>
</comment>
<evidence type="ECO:0000256" key="6">
    <source>
        <dbReference type="ARBA" id="ARBA00023004"/>
    </source>
</evidence>
<dbReference type="PROSITE" id="PS52016">
    <property type="entry name" value="TONB_DEPENDENT_REC_3"/>
    <property type="match status" value="1"/>
</dbReference>
<evidence type="ECO:0000313" key="14">
    <source>
        <dbReference type="Proteomes" id="UP000056968"/>
    </source>
</evidence>
<dbReference type="KEGG" id="sbd:ATN00_19860"/>
<evidence type="ECO:0000256" key="1">
    <source>
        <dbReference type="ARBA" id="ARBA00004571"/>
    </source>
</evidence>
<dbReference type="GO" id="GO:0006826">
    <property type="term" value="P:iron ion transport"/>
    <property type="evidence" value="ECO:0007669"/>
    <property type="project" value="UniProtKB-KW"/>
</dbReference>
<evidence type="ECO:0000256" key="11">
    <source>
        <dbReference type="PROSITE-ProRule" id="PRU01360"/>
    </source>
</evidence>
<dbReference type="Proteomes" id="UP000056968">
    <property type="component" value="Chromosome"/>
</dbReference>
<evidence type="ECO:0000256" key="4">
    <source>
        <dbReference type="ARBA" id="ARBA00022496"/>
    </source>
</evidence>
<keyword evidence="10 11" id="KW-0998">Cell outer membrane</keyword>
<evidence type="ECO:0000313" key="13">
    <source>
        <dbReference type="EMBL" id="ALR22232.1"/>
    </source>
</evidence>
<dbReference type="InterPro" id="IPR012910">
    <property type="entry name" value="Plug_dom"/>
</dbReference>
<evidence type="ECO:0000256" key="7">
    <source>
        <dbReference type="ARBA" id="ARBA00023065"/>
    </source>
</evidence>
<dbReference type="AlphaFoldDB" id="A0A0S3F458"/>
<dbReference type="STRING" id="1332080.ATN00_19860"/>
<feature type="domain" description="TonB-dependent receptor plug" evidence="12">
    <location>
        <begin position="40"/>
        <end position="146"/>
    </location>
</feature>
<dbReference type="Gene3D" id="2.40.170.20">
    <property type="entry name" value="TonB-dependent receptor, beta-barrel domain"/>
    <property type="match status" value="1"/>
</dbReference>
<keyword evidence="8" id="KW-0798">TonB box</keyword>
<keyword evidence="4" id="KW-0410">Iron transport</keyword>
<dbReference type="InterPro" id="IPR036942">
    <property type="entry name" value="Beta-barrel_TonB_sf"/>
</dbReference>
<dbReference type="InterPro" id="IPR039426">
    <property type="entry name" value="TonB-dep_rcpt-like"/>
</dbReference>
<keyword evidence="3 11" id="KW-1134">Transmembrane beta strand</keyword>
<sequence length="774" mass="82865">MALTMGIAHAQTTPPQAEDAAAPTEFGDIVVTARRTNESAQKVPVTVAAFGNEALREKSIATPQDLQQLTPGVFLGGSGSAGNTVYVIRGQAKPLIGVGQPGALTYFSDVPLPTIASSQPQYDIGNVQVLKGPQGTLFGRNTTGGAVLIYPNAPTYDLGGYLEAGYGNYDWRNLEGAMNLPIAADKVALRVAGRFTKRDGYVENLGVGGDFNNLNSYAFRASLLLEPTEGVKNVTIFDYYHNNDNNQAQIFAGFHDPSIPSAVLSQIRDFTNPTLTSLLAAQQALGKRKTVADIPGFDRTKAYGVTNRTDIELGGMSLTNIFGFRALRWKNQANFDGLPAVDLFGSGVAGPVLNTYRSNAYDQYTEELQLHGTALDDKLKWLVGGFYLKSKPNGENADRADVFNGIGSAVYTFVTEESKALFANASYDLSDALNGMTFNAGFRYTWDKISVCSAAGGSTPPYDGRLGDCKAGTLTNATNISAKFHKPTWTVGFDWQASRDVFAYITSRRGYRAGGVNAPILGPTLAPFQQFAPEIVTDVEAGVKTSWNVGDVRGRFNLSAYYAASDDVQYNVNGLFTAQPCVGAGFDGDCDITNDPSSGAITINAGDISVKGVEATLTVIPTHNLTLNFGGSYIDQKTRKTTYGTLAPTIVAGGEDPAKIPFRFAPSFTGNAGVRYEVPLGEEGTLVANADYYHSAKVLYGIYKAPAYDNVNLRLDWNGVAGSRVDVSAFVRNLFNSTWVQTGGTIAAAPGILTLVYNDPRMYGISLRMRFGAE</sequence>
<dbReference type="PANTHER" id="PTHR32552:SF81">
    <property type="entry name" value="TONB-DEPENDENT OUTER MEMBRANE RECEPTOR"/>
    <property type="match status" value="1"/>
</dbReference>
<evidence type="ECO:0000256" key="3">
    <source>
        <dbReference type="ARBA" id="ARBA00022452"/>
    </source>
</evidence>
<keyword evidence="7" id="KW-0406">Ion transport</keyword>
<accession>A0A0S3F458</accession>
<dbReference type="EMBL" id="CP013264">
    <property type="protein sequence ID" value="ALR22232.1"/>
    <property type="molecule type" value="Genomic_DNA"/>
</dbReference>
<keyword evidence="9 11" id="KW-0472">Membrane</keyword>
<keyword evidence="6" id="KW-0408">Iron</keyword>
<name>A0A0S3F458_9SPHN</name>
<keyword evidence="14" id="KW-1185">Reference proteome</keyword>
<evidence type="ECO:0000256" key="10">
    <source>
        <dbReference type="ARBA" id="ARBA00023237"/>
    </source>
</evidence>
<evidence type="ECO:0000256" key="8">
    <source>
        <dbReference type="ARBA" id="ARBA00023077"/>
    </source>
</evidence>